<dbReference type="AlphaFoldDB" id="A0A5C5XLN9"/>
<dbReference type="Proteomes" id="UP000316095">
    <property type="component" value="Unassembled WGS sequence"/>
</dbReference>
<dbReference type="InterPro" id="IPR013766">
    <property type="entry name" value="Thioredoxin_domain"/>
</dbReference>
<feature type="region of interest" description="Disordered" evidence="3">
    <location>
        <begin position="182"/>
        <end position="205"/>
    </location>
</feature>
<feature type="signal peptide" evidence="4">
    <location>
        <begin position="1"/>
        <end position="29"/>
    </location>
</feature>
<proteinExistence type="predicted"/>
<dbReference type="InterPro" id="IPR017937">
    <property type="entry name" value="Thioredoxin_CS"/>
</dbReference>
<dbReference type="InterPro" id="IPR036249">
    <property type="entry name" value="Thioredoxin-like_sf"/>
</dbReference>
<reference evidence="6 7" key="1">
    <citation type="submission" date="2019-02" db="EMBL/GenBank/DDBJ databases">
        <title>Deep-cultivation of Planctomycetes and their phenomic and genomic characterization uncovers novel biology.</title>
        <authorList>
            <person name="Wiegand S."/>
            <person name="Jogler M."/>
            <person name="Boedeker C."/>
            <person name="Pinto D."/>
            <person name="Vollmers J."/>
            <person name="Rivas-Marin E."/>
            <person name="Kohn T."/>
            <person name="Peeters S.H."/>
            <person name="Heuer A."/>
            <person name="Rast P."/>
            <person name="Oberbeckmann S."/>
            <person name="Bunk B."/>
            <person name="Jeske O."/>
            <person name="Meyerdierks A."/>
            <person name="Storesund J.E."/>
            <person name="Kallscheuer N."/>
            <person name="Luecker S."/>
            <person name="Lage O.M."/>
            <person name="Pohl T."/>
            <person name="Merkel B.J."/>
            <person name="Hornburger P."/>
            <person name="Mueller R.-W."/>
            <person name="Bruemmer F."/>
            <person name="Labrenz M."/>
            <person name="Spormann A.M."/>
            <person name="Op Den Camp H."/>
            <person name="Overmann J."/>
            <person name="Amann R."/>
            <person name="Jetten M.S.M."/>
            <person name="Mascher T."/>
            <person name="Medema M.H."/>
            <person name="Devos D.P."/>
            <person name="Kaster A.-K."/>
            <person name="Ovreas L."/>
            <person name="Rohde M."/>
            <person name="Galperin M.Y."/>
            <person name="Jogler C."/>
        </authorList>
    </citation>
    <scope>NUCLEOTIDE SEQUENCE [LARGE SCALE GENOMIC DNA]</scope>
    <source>
        <strain evidence="6 7">Pan54</strain>
    </source>
</reference>
<gene>
    <name evidence="6" type="primary">trxA_3</name>
    <name evidence="6" type="ORF">Pan54_40660</name>
</gene>
<accession>A0A5C5XLN9</accession>
<keyword evidence="7" id="KW-1185">Reference proteome</keyword>
<name>A0A5C5XLN9_9PLAN</name>
<dbReference type="SUPFAM" id="SSF52833">
    <property type="entry name" value="Thioredoxin-like"/>
    <property type="match status" value="1"/>
</dbReference>
<feature type="chain" id="PRO_5023027324" evidence="4">
    <location>
        <begin position="30"/>
        <end position="338"/>
    </location>
</feature>
<feature type="compositionally biased region" description="Polar residues" evidence="3">
    <location>
        <begin position="183"/>
        <end position="198"/>
    </location>
</feature>
<evidence type="ECO:0000256" key="3">
    <source>
        <dbReference type="SAM" id="MobiDB-lite"/>
    </source>
</evidence>
<keyword evidence="2" id="KW-0676">Redox-active center</keyword>
<keyword evidence="1 4" id="KW-0732">Signal</keyword>
<dbReference type="EMBL" id="SJPG01000001">
    <property type="protein sequence ID" value="TWT63313.1"/>
    <property type="molecule type" value="Genomic_DNA"/>
</dbReference>
<evidence type="ECO:0000256" key="1">
    <source>
        <dbReference type="ARBA" id="ARBA00022729"/>
    </source>
</evidence>
<dbReference type="PANTHER" id="PTHR15337">
    <property type="entry name" value="ANTERIOR GRADIENT PROTEIN-RELATED"/>
    <property type="match status" value="1"/>
</dbReference>
<dbReference type="PROSITE" id="PS00194">
    <property type="entry name" value="THIOREDOXIN_1"/>
    <property type="match status" value="1"/>
</dbReference>
<protein>
    <submittedName>
        <fullName evidence="6">Thioredoxin</fullName>
    </submittedName>
</protein>
<dbReference type="PROSITE" id="PS51352">
    <property type="entry name" value="THIOREDOXIN_2"/>
    <property type="match status" value="1"/>
</dbReference>
<evidence type="ECO:0000313" key="6">
    <source>
        <dbReference type="EMBL" id="TWT63313.1"/>
    </source>
</evidence>
<dbReference type="Gene3D" id="3.40.30.10">
    <property type="entry name" value="Glutaredoxin"/>
    <property type="match status" value="1"/>
</dbReference>
<dbReference type="CDD" id="cd02947">
    <property type="entry name" value="TRX_family"/>
    <property type="match status" value="1"/>
</dbReference>
<comment type="caution">
    <text evidence="6">The sequence shown here is derived from an EMBL/GenBank/DDBJ whole genome shotgun (WGS) entry which is preliminary data.</text>
</comment>
<feature type="domain" description="Thioredoxin" evidence="5">
    <location>
        <begin position="7"/>
        <end position="146"/>
    </location>
</feature>
<organism evidence="6 7">
    <name type="scientific">Rubinisphaera italica</name>
    <dbReference type="NCBI Taxonomy" id="2527969"/>
    <lineage>
        <taxon>Bacteria</taxon>
        <taxon>Pseudomonadati</taxon>
        <taxon>Planctomycetota</taxon>
        <taxon>Planctomycetia</taxon>
        <taxon>Planctomycetales</taxon>
        <taxon>Planctomycetaceae</taxon>
        <taxon>Rubinisphaera</taxon>
    </lineage>
</organism>
<evidence type="ECO:0000259" key="5">
    <source>
        <dbReference type="PROSITE" id="PS51352"/>
    </source>
</evidence>
<dbReference type="PANTHER" id="PTHR15337:SF11">
    <property type="entry name" value="THIOREDOXIN DOMAIN-CONTAINING PROTEIN"/>
    <property type="match status" value="1"/>
</dbReference>
<dbReference type="OrthoDB" id="244344at2"/>
<dbReference type="InterPro" id="IPR051099">
    <property type="entry name" value="AGR/TXD"/>
</dbReference>
<evidence type="ECO:0000256" key="4">
    <source>
        <dbReference type="SAM" id="SignalP"/>
    </source>
</evidence>
<sequence precursor="true">MKRNHIQYNLLTLFVFSLFSGVFTGTASAETPQLMYHDFDSARKVAREQNLPILLHFYTDWCGPCRQMNQTVFSSPQLQKQMGGRVILVKVNAERATELARMYQVDTYPTDVFIDANGRMLSKLVGMASYQEFVRSGLEVADKYQRSQEILRDRKNSGKDPVPVSMWKIQLGEEGKLAVEAQDPNQPEEQSGGQQKSVPNPYGTDKVTAELEPEVVFLALDGFCPVSLKKNRQWVKGSEEFVMVHKQQRYQFTGTEELREFEQNPHEFAPRLLGCDPVIVWESDRAIPGSTAFAAYYNEELYLFTTEENRKLFELDPARYTNTRHVLAPRDVEATLIR</sequence>
<evidence type="ECO:0000313" key="7">
    <source>
        <dbReference type="Proteomes" id="UP000316095"/>
    </source>
</evidence>
<dbReference type="Pfam" id="PF00085">
    <property type="entry name" value="Thioredoxin"/>
    <property type="match status" value="1"/>
</dbReference>
<evidence type="ECO:0000256" key="2">
    <source>
        <dbReference type="ARBA" id="ARBA00023284"/>
    </source>
</evidence>
<dbReference type="RefSeq" id="WP_146505077.1">
    <property type="nucleotide sequence ID" value="NZ_SJPG01000001.1"/>
</dbReference>